<reference evidence="6" key="1">
    <citation type="journal article" date="2019" name="Int. J. Syst. Evol. Microbiol.">
        <title>The Global Catalogue of Microorganisms (GCM) 10K type strain sequencing project: providing services to taxonomists for standard genome sequencing and annotation.</title>
        <authorList>
            <consortium name="The Broad Institute Genomics Platform"/>
            <consortium name="The Broad Institute Genome Sequencing Center for Infectious Disease"/>
            <person name="Wu L."/>
            <person name="Ma J."/>
        </authorList>
    </citation>
    <scope>NUCLEOTIDE SEQUENCE [LARGE SCALE GENOMIC DNA]</scope>
    <source>
        <strain evidence="6">JCM 13006</strain>
    </source>
</reference>
<dbReference type="EMBL" id="BAABIS010000001">
    <property type="protein sequence ID" value="GAA4874494.1"/>
    <property type="molecule type" value="Genomic_DNA"/>
</dbReference>
<evidence type="ECO:0000313" key="5">
    <source>
        <dbReference type="EMBL" id="GAA4874494.1"/>
    </source>
</evidence>
<name>A0ABP9EBF3_9ACTN</name>
<dbReference type="SUPFAM" id="SSF88659">
    <property type="entry name" value="Sigma3 and sigma4 domains of RNA polymerase sigma factors"/>
    <property type="match status" value="1"/>
</dbReference>
<evidence type="ECO:0000256" key="4">
    <source>
        <dbReference type="ARBA" id="ARBA00023163"/>
    </source>
</evidence>
<evidence type="ECO:0000313" key="6">
    <source>
        <dbReference type="Proteomes" id="UP001501752"/>
    </source>
</evidence>
<proteinExistence type="predicted"/>
<dbReference type="PANTHER" id="PTHR43133:SF52">
    <property type="entry name" value="ECF RNA POLYMERASE SIGMA FACTOR SIGL"/>
    <property type="match status" value="1"/>
</dbReference>
<gene>
    <name evidence="5" type="ORF">GCM10023235_62130</name>
</gene>
<evidence type="ECO:0000256" key="1">
    <source>
        <dbReference type="ARBA" id="ARBA00023015"/>
    </source>
</evidence>
<comment type="caution">
    <text evidence="5">The sequence shown here is derived from an EMBL/GenBank/DDBJ whole genome shotgun (WGS) entry which is preliminary data.</text>
</comment>
<keyword evidence="3" id="KW-0238">DNA-binding</keyword>
<dbReference type="InterPro" id="IPR013324">
    <property type="entry name" value="RNA_pol_sigma_r3/r4-like"/>
</dbReference>
<evidence type="ECO:0000256" key="3">
    <source>
        <dbReference type="ARBA" id="ARBA00023125"/>
    </source>
</evidence>
<dbReference type="InterPro" id="IPR039425">
    <property type="entry name" value="RNA_pol_sigma-70-like"/>
</dbReference>
<evidence type="ECO:0000256" key="2">
    <source>
        <dbReference type="ARBA" id="ARBA00023082"/>
    </source>
</evidence>
<keyword evidence="1" id="KW-0805">Transcription regulation</keyword>
<protein>
    <submittedName>
        <fullName evidence="5">Sigma-70 family RNA polymerase sigma factor</fullName>
    </submittedName>
</protein>
<keyword evidence="4" id="KW-0804">Transcription</keyword>
<sequence>MLPVTELRPALTAFLTVLATGAGVDADDLEQSVWLRAMERSRTSGLPVDVRNWLRGLAVREALSGRGGGPETAVARVTQRHRGPEEELLRAERSESLRRALDLVPGRCRELLEELAASPDLTYRQLADRLDLPRGSIGPLRSRCLGRLRSLVAAVREE</sequence>
<accession>A0ABP9EBF3</accession>
<organism evidence="5 6">
    <name type="scientific">Kitasatospora terrestris</name>
    <dbReference type="NCBI Taxonomy" id="258051"/>
    <lineage>
        <taxon>Bacteria</taxon>
        <taxon>Bacillati</taxon>
        <taxon>Actinomycetota</taxon>
        <taxon>Actinomycetes</taxon>
        <taxon>Kitasatosporales</taxon>
        <taxon>Streptomycetaceae</taxon>
        <taxon>Kitasatospora</taxon>
    </lineage>
</organism>
<dbReference type="Gene3D" id="1.10.10.10">
    <property type="entry name" value="Winged helix-like DNA-binding domain superfamily/Winged helix DNA-binding domain"/>
    <property type="match status" value="1"/>
</dbReference>
<dbReference type="Proteomes" id="UP001501752">
    <property type="component" value="Unassembled WGS sequence"/>
</dbReference>
<keyword evidence="2" id="KW-0731">Sigma factor</keyword>
<dbReference type="InterPro" id="IPR036388">
    <property type="entry name" value="WH-like_DNA-bd_sf"/>
</dbReference>
<dbReference type="RefSeq" id="WP_345700212.1">
    <property type="nucleotide sequence ID" value="NZ_BAABIS010000001.1"/>
</dbReference>
<keyword evidence="6" id="KW-1185">Reference proteome</keyword>
<dbReference type="PANTHER" id="PTHR43133">
    <property type="entry name" value="RNA POLYMERASE ECF-TYPE SIGMA FACTO"/>
    <property type="match status" value="1"/>
</dbReference>